<dbReference type="EMBL" id="CAJOBC010028843">
    <property type="protein sequence ID" value="CAF4080314.1"/>
    <property type="molecule type" value="Genomic_DNA"/>
</dbReference>
<dbReference type="EMBL" id="CAJNOQ010011703">
    <property type="protein sequence ID" value="CAF1283203.1"/>
    <property type="molecule type" value="Genomic_DNA"/>
</dbReference>
<proteinExistence type="predicted"/>
<protein>
    <submittedName>
        <fullName evidence="1">Uncharacterized protein</fullName>
    </submittedName>
</protein>
<comment type="caution">
    <text evidence="1">The sequence shown here is derived from an EMBL/GenBank/DDBJ whole genome shotgun (WGS) entry which is preliminary data.</text>
</comment>
<evidence type="ECO:0000313" key="2">
    <source>
        <dbReference type="EMBL" id="CAF4080314.1"/>
    </source>
</evidence>
<reference evidence="1" key="1">
    <citation type="submission" date="2021-02" db="EMBL/GenBank/DDBJ databases">
        <authorList>
            <person name="Nowell W R."/>
        </authorList>
    </citation>
    <scope>NUCLEOTIDE SEQUENCE</scope>
</reference>
<sequence>MNQTFSPRTIDRATLPTIRILWMNNGIEPEDVGSTELWTPNHFVPLLKSKALKPTTSTITIDRKKKRMKIAEKSNQRILLFDQTKFLSTDAKLNEKVIVDVLLDDIEKVLHVFDETCSRANMEKIVKKQLKRVASNNKVKKQHSKIGEIIYQTQTTFTLPVEQNNNFGDTEKKRQPPAAWLQPNFVHLFDLINVDSERNLNETASRKADSSSDDYNSEEDRLTGGILENSIQFDSHIEYIRITLLVDMLDKRFSRCSQSL</sequence>
<gene>
    <name evidence="1" type="ORF">GPM918_LOCUS27657</name>
    <name evidence="2" type="ORF">SRO942_LOCUS28014</name>
</gene>
<dbReference type="Proteomes" id="UP000663829">
    <property type="component" value="Unassembled WGS sequence"/>
</dbReference>
<evidence type="ECO:0000313" key="3">
    <source>
        <dbReference type="Proteomes" id="UP000663829"/>
    </source>
</evidence>
<organism evidence="1 3">
    <name type="scientific">Didymodactylos carnosus</name>
    <dbReference type="NCBI Taxonomy" id="1234261"/>
    <lineage>
        <taxon>Eukaryota</taxon>
        <taxon>Metazoa</taxon>
        <taxon>Spiralia</taxon>
        <taxon>Gnathifera</taxon>
        <taxon>Rotifera</taxon>
        <taxon>Eurotatoria</taxon>
        <taxon>Bdelloidea</taxon>
        <taxon>Philodinida</taxon>
        <taxon>Philodinidae</taxon>
        <taxon>Didymodactylos</taxon>
    </lineage>
</organism>
<dbReference type="Proteomes" id="UP000681722">
    <property type="component" value="Unassembled WGS sequence"/>
</dbReference>
<accession>A0A815CI91</accession>
<evidence type="ECO:0000313" key="1">
    <source>
        <dbReference type="EMBL" id="CAF1283203.1"/>
    </source>
</evidence>
<name>A0A815CI91_9BILA</name>
<keyword evidence="3" id="KW-1185">Reference proteome</keyword>
<dbReference type="AlphaFoldDB" id="A0A815CI91"/>